<dbReference type="eggNOG" id="ENOG5031JRC">
    <property type="taxonomic scope" value="Bacteria"/>
</dbReference>
<keyword evidence="2" id="KW-1185">Reference proteome</keyword>
<sequence length="176" mass="18406">MDPSLHLRPLPTITTGPHPADIYATGTPLLIPLGAGVVTTIHQTTGNGSSTELTTDDLVTRDTTVGGLWADAALTMLATLGRLTAVHGTALRRRYLTDGLWEVGVIDDPFPAAGLIGHPLLIRPTLRILQDTPQVSVTAGGRLLVLEDDAPPPSLDRVLAGETCSPVLTLTDGALQ</sequence>
<dbReference type="KEGG" id="cter:A606_04820"/>
<evidence type="ECO:0000313" key="2">
    <source>
        <dbReference type="Proteomes" id="UP000014809"/>
    </source>
</evidence>
<organism evidence="1 2">
    <name type="scientific">Corynebacterium terpenotabidum Y-11</name>
    <dbReference type="NCBI Taxonomy" id="1200352"/>
    <lineage>
        <taxon>Bacteria</taxon>
        <taxon>Bacillati</taxon>
        <taxon>Actinomycetota</taxon>
        <taxon>Actinomycetes</taxon>
        <taxon>Mycobacteriales</taxon>
        <taxon>Corynebacteriaceae</taxon>
        <taxon>Corynebacterium</taxon>
    </lineage>
</organism>
<proteinExistence type="predicted"/>
<dbReference type="STRING" id="1200352.A606_04820"/>
<accession>S4XJ45</accession>
<gene>
    <name evidence="1" type="ORF">A606_04820</name>
</gene>
<dbReference type="PATRIC" id="fig|1200352.3.peg.976"/>
<name>S4XJ45_9CORY</name>
<dbReference type="EMBL" id="CP003696">
    <property type="protein sequence ID" value="AGP30613.1"/>
    <property type="molecule type" value="Genomic_DNA"/>
</dbReference>
<dbReference type="HOGENOM" id="CLU_1508200_0_0_11"/>
<dbReference type="Proteomes" id="UP000014809">
    <property type="component" value="Chromosome"/>
</dbReference>
<dbReference type="OrthoDB" id="4427274at2"/>
<reference evidence="1 2" key="1">
    <citation type="submission" date="2012-06" db="EMBL/GenBank/DDBJ databases">
        <title>Complete genome sequence of Corynebacterium terpenotabidum Y-11 (=DSM 44721).</title>
        <authorList>
            <person name="Ruckert C."/>
            <person name="Albersmeier A."/>
            <person name="Al-Dilaimi A."/>
            <person name="Szczepanowski R."/>
            <person name="Kalinowski J."/>
        </authorList>
    </citation>
    <scope>NUCLEOTIDE SEQUENCE [LARGE SCALE GENOMIC DNA]</scope>
    <source>
        <strain evidence="1 2">Y-11</strain>
    </source>
</reference>
<protein>
    <submittedName>
        <fullName evidence="1">Uncharacterized protein</fullName>
    </submittedName>
</protein>
<dbReference type="AlphaFoldDB" id="S4XJ45"/>
<evidence type="ECO:0000313" key="1">
    <source>
        <dbReference type="EMBL" id="AGP30613.1"/>
    </source>
</evidence>
<dbReference type="RefSeq" id="WP_020440975.1">
    <property type="nucleotide sequence ID" value="NC_021663.1"/>
</dbReference>